<protein>
    <submittedName>
        <fullName evidence="2">Uncharacterized protein</fullName>
    </submittedName>
</protein>
<evidence type="ECO:0000313" key="2">
    <source>
        <dbReference type="EMBL" id="SBP29385.1"/>
    </source>
</evidence>
<accession>A0A1A7YHI6</accession>
<feature type="non-terminal residue" evidence="2">
    <location>
        <position position="1"/>
    </location>
</feature>
<reference evidence="2" key="1">
    <citation type="submission" date="2016-05" db="EMBL/GenBank/DDBJ databases">
        <authorList>
            <person name="Lavstsen T."/>
            <person name="Jespersen J.S."/>
        </authorList>
    </citation>
    <scope>NUCLEOTIDE SEQUENCE</scope>
    <source>
        <tissue evidence="2">Brain</tissue>
    </source>
</reference>
<dbReference type="EMBL" id="HADX01007153">
    <property type="protein sequence ID" value="SBP29385.1"/>
    <property type="molecule type" value="Transcribed_RNA"/>
</dbReference>
<name>A0A1A7YHI6_9TELE</name>
<organism evidence="2">
    <name type="scientific">Iconisemion striatum</name>
    <dbReference type="NCBI Taxonomy" id="60296"/>
    <lineage>
        <taxon>Eukaryota</taxon>
        <taxon>Metazoa</taxon>
        <taxon>Chordata</taxon>
        <taxon>Craniata</taxon>
        <taxon>Vertebrata</taxon>
        <taxon>Euteleostomi</taxon>
        <taxon>Actinopterygii</taxon>
        <taxon>Neopterygii</taxon>
        <taxon>Teleostei</taxon>
        <taxon>Neoteleostei</taxon>
        <taxon>Acanthomorphata</taxon>
        <taxon>Ovalentaria</taxon>
        <taxon>Atherinomorphae</taxon>
        <taxon>Cyprinodontiformes</taxon>
        <taxon>Nothobranchiidae</taxon>
        <taxon>Iconisemion</taxon>
    </lineage>
</organism>
<sequence>TGRACGCLLPRGSLPCLPPRQRRTAERKRRLSVWCRAHEQGSHEDEIGEREDDGEKKKRETVRFQSKNVIRRKEEERRRKREGEVVLLSARSSCLLRSNFKGISCL</sequence>
<feature type="region of interest" description="Disordered" evidence="1">
    <location>
        <begin position="38"/>
        <end position="59"/>
    </location>
</feature>
<dbReference type="AlphaFoldDB" id="A0A1A7YHI6"/>
<feature type="non-terminal residue" evidence="2">
    <location>
        <position position="106"/>
    </location>
</feature>
<evidence type="ECO:0000256" key="1">
    <source>
        <dbReference type="SAM" id="MobiDB-lite"/>
    </source>
</evidence>
<reference evidence="2" key="2">
    <citation type="submission" date="2016-06" db="EMBL/GenBank/DDBJ databases">
        <title>The genome of a short-lived fish provides insights into sex chromosome evolution and the genetic control of aging.</title>
        <authorList>
            <person name="Reichwald K."/>
            <person name="Felder M."/>
            <person name="Petzold A."/>
            <person name="Koch P."/>
            <person name="Groth M."/>
            <person name="Platzer M."/>
        </authorList>
    </citation>
    <scope>NUCLEOTIDE SEQUENCE</scope>
    <source>
        <tissue evidence="2">Brain</tissue>
    </source>
</reference>
<gene>
    <name evidence="2" type="primary">Nfu_g_1_015614</name>
</gene>
<proteinExistence type="predicted"/>